<proteinExistence type="predicted"/>
<dbReference type="RefSeq" id="YP_010738123.1">
    <property type="nucleotide sequence ID" value="NC_073022.1"/>
</dbReference>
<dbReference type="InterPro" id="IPR005335">
    <property type="entry name" value="Terminase_ssu"/>
</dbReference>
<keyword evidence="2" id="KW-1185">Reference proteome</keyword>
<dbReference type="EMBL" id="MT135176">
    <property type="protein sequence ID" value="QLF80272.1"/>
    <property type="molecule type" value="Genomic_DNA"/>
</dbReference>
<dbReference type="InterPro" id="IPR038713">
    <property type="entry name" value="Terminase_Gp1_N_sf"/>
</dbReference>
<protein>
    <submittedName>
        <fullName evidence="1">Terminase small subunit</fullName>
    </submittedName>
</protein>
<dbReference type="Pfam" id="PF03592">
    <property type="entry name" value="Terminase_2"/>
    <property type="match status" value="1"/>
</dbReference>
<dbReference type="GeneID" id="79578107"/>
<evidence type="ECO:0000313" key="1">
    <source>
        <dbReference type="EMBL" id="QLF80272.1"/>
    </source>
</evidence>
<dbReference type="KEGG" id="vg:79578107"/>
<evidence type="ECO:0000313" key="2">
    <source>
        <dbReference type="Proteomes" id="UP000509192"/>
    </source>
</evidence>
<sequence length="213" mass="23339">MGDFTNQWNILKMASKKLTVEQQHLFDVLTPLQKKFVTELLKGKNQTDAYKKAGGKAKGDNLRKAAHVIATNCDVETFLKAVQHEALNEAIMTYEEAMERLTIMGRTSIADLATFGTHVVGQDDDGKDISQTVWAFKNSADLKPEHLAAIAELTAGKDGLKIKLHDPKAAIKQLAEMRGWEAPKKTEVSATVATTPANMSAEEAAAFYSEMMG</sequence>
<name>A0A7D5FW56_9CAUD</name>
<dbReference type="GO" id="GO:0051276">
    <property type="term" value="P:chromosome organization"/>
    <property type="evidence" value="ECO:0007669"/>
    <property type="project" value="InterPro"/>
</dbReference>
<organism evidence="1 2">
    <name type="scientific">Hafnia phage yong1</name>
    <dbReference type="NCBI Taxonomy" id="2719181"/>
    <lineage>
        <taxon>Viruses</taxon>
        <taxon>Duplodnaviria</taxon>
        <taxon>Heunggongvirae</taxon>
        <taxon>Uroviricota</taxon>
        <taxon>Caudoviricetes</taxon>
        <taxon>Hafyongvirus</taxon>
        <taxon>Hafyongvirus yong1</taxon>
    </lineage>
</organism>
<dbReference type="Proteomes" id="UP000509192">
    <property type="component" value="Segment"/>
</dbReference>
<dbReference type="Gene3D" id="1.10.10.1400">
    <property type="entry name" value="Terminase, small subunit, N-terminal DNA-binding domain, HTH motif"/>
    <property type="match status" value="1"/>
</dbReference>
<accession>A0A7D5FW56</accession>
<reference evidence="1 2" key="1">
    <citation type="submission" date="2020-02" db="EMBL/GenBank/DDBJ databases">
        <authorList>
            <person name="Li D."/>
            <person name="Pan L."/>
            <person name="Qin W."/>
            <person name="Xu L."/>
            <person name="Lin W."/>
            <person name="Yang J."/>
            <person name="Hong B."/>
            <person name="Xu B."/>
        </authorList>
    </citation>
    <scope>NUCLEOTIDE SEQUENCE [LARGE SCALE GENOMIC DNA]</scope>
</reference>